<dbReference type="InterPro" id="IPR051309">
    <property type="entry name" value="ABCF_ATPase"/>
</dbReference>
<keyword evidence="2" id="KW-0067">ATP-binding</keyword>
<organism evidence="5 6">
    <name type="scientific">Halobacillus mangrovi</name>
    <dbReference type="NCBI Taxonomy" id="402384"/>
    <lineage>
        <taxon>Bacteria</taxon>
        <taxon>Bacillati</taxon>
        <taxon>Bacillota</taxon>
        <taxon>Bacilli</taxon>
        <taxon>Bacillales</taxon>
        <taxon>Bacillaceae</taxon>
        <taxon>Halobacillus</taxon>
    </lineage>
</organism>
<evidence type="ECO:0000256" key="1">
    <source>
        <dbReference type="ARBA" id="ARBA00022741"/>
    </source>
</evidence>
<dbReference type="KEGG" id="hmn:HM131_15435"/>
<reference evidence="5 6" key="1">
    <citation type="submission" date="2017-04" db="EMBL/GenBank/DDBJ databases">
        <title>The whole genome sequencing and assembly of Halobacillus mangrovi strain.</title>
        <authorList>
            <person name="Lee S.-J."/>
            <person name="Park M.-K."/>
            <person name="Kim J.-Y."/>
            <person name="Lee Y.-J."/>
            <person name="Yi H."/>
            <person name="Bahn Y.-S."/>
            <person name="Kim J.F."/>
            <person name="Lee D.-W."/>
        </authorList>
    </citation>
    <scope>NUCLEOTIDE SEQUENCE [LARGE SCALE GENOMIC DNA]</scope>
    <source>
        <strain evidence="5 6">KTB 131</strain>
    </source>
</reference>
<dbReference type="Pfam" id="PF00005">
    <property type="entry name" value="ABC_tran"/>
    <property type="match status" value="2"/>
</dbReference>
<protein>
    <recommendedName>
        <fullName evidence="4">ABC transporter domain-containing protein</fullName>
    </recommendedName>
</protein>
<dbReference type="Proteomes" id="UP000192527">
    <property type="component" value="Chromosome"/>
</dbReference>
<evidence type="ECO:0000256" key="2">
    <source>
        <dbReference type="ARBA" id="ARBA00022840"/>
    </source>
</evidence>
<feature type="domain" description="ABC transporter" evidence="4">
    <location>
        <begin position="286"/>
        <end position="493"/>
    </location>
</feature>
<evidence type="ECO:0000256" key="3">
    <source>
        <dbReference type="SAM" id="MobiDB-lite"/>
    </source>
</evidence>
<dbReference type="PROSITE" id="PS50893">
    <property type="entry name" value="ABC_TRANSPORTER_2"/>
    <property type="match status" value="1"/>
</dbReference>
<dbReference type="Gene3D" id="3.40.50.300">
    <property type="entry name" value="P-loop containing nucleotide triphosphate hydrolases"/>
    <property type="match status" value="3"/>
</dbReference>
<proteinExistence type="predicted"/>
<accession>A0A1W5ZY41</accession>
<feature type="compositionally biased region" description="Basic residues" evidence="3">
    <location>
        <begin position="209"/>
        <end position="223"/>
    </location>
</feature>
<feature type="region of interest" description="Disordered" evidence="3">
    <location>
        <begin position="206"/>
        <end position="245"/>
    </location>
</feature>
<dbReference type="PANTHER" id="PTHR42855">
    <property type="entry name" value="ABC TRANSPORTER ATP-BINDING SUBUNIT"/>
    <property type="match status" value="1"/>
</dbReference>
<dbReference type="Pfam" id="PF12848">
    <property type="entry name" value="ABC_tran_Xtn"/>
    <property type="match status" value="1"/>
</dbReference>
<keyword evidence="6" id="KW-1185">Reference proteome</keyword>
<gene>
    <name evidence="5" type="ORF">HM131_15435</name>
</gene>
<evidence type="ECO:0000313" key="5">
    <source>
        <dbReference type="EMBL" id="ARI78157.1"/>
    </source>
</evidence>
<dbReference type="SMART" id="SM00382">
    <property type="entry name" value="AAA"/>
    <property type="match status" value="2"/>
</dbReference>
<dbReference type="InterPro" id="IPR027417">
    <property type="entry name" value="P-loop_NTPase"/>
</dbReference>
<dbReference type="InterPro" id="IPR003439">
    <property type="entry name" value="ABC_transporter-like_ATP-bd"/>
</dbReference>
<dbReference type="EMBL" id="CP020772">
    <property type="protein sequence ID" value="ARI78157.1"/>
    <property type="molecule type" value="Genomic_DNA"/>
</dbReference>
<dbReference type="PANTHER" id="PTHR42855:SF2">
    <property type="entry name" value="DRUG RESISTANCE ABC TRANSPORTER,ATP-BINDING PROTEIN"/>
    <property type="match status" value="1"/>
</dbReference>
<evidence type="ECO:0000313" key="6">
    <source>
        <dbReference type="Proteomes" id="UP000192527"/>
    </source>
</evidence>
<dbReference type="AlphaFoldDB" id="A0A1W5ZY41"/>
<dbReference type="InterPro" id="IPR003593">
    <property type="entry name" value="AAA+_ATPase"/>
</dbReference>
<dbReference type="CDD" id="cd03221">
    <property type="entry name" value="ABCF_EF-3"/>
    <property type="match status" value="2"/>
</dbReference>
<sequence length="540" mass="63459">MNRTIPLWGEQGGFFMLYMKAQNIAYSIGTRKLLDIKELTIHEGERIGLVGKNGQGKSLLIRYLMGELDVLPQVEWHASFGWLKQLNESNKAERKSGGEQTLAKLEDLFERKNKLLFLDEPTNNLDWDHIEKLEERLKSHQGALIVVAHDRMLLDQVCDKIWELEDSHLKEYNGTYSFYEEQKALERDQQYQEHEKYIKEKRRMEDRIRQKRTQSKGMRKPPKRMGNSEWQLGKNKAAGKQKKVERVSKTLERRLDRLQKVEKPFEWDQVKMEFDHFTPYRGRFLLQLKDFEVKVSNQRLFHVNRLSLLTGKKTALIGRNGAGKSTFINELLDRKNDLFPNGVSIGYFNQKLEEMPEEVTVLEYAKQESRLEESKVRIVLARLRFFEDDMNKRIAALSGGERVKLALARLLVSEHQLLILDEPTNHLDAEAIDALEQLVNEYPGSLLFVTHDRTFVSRTADHLWMIQDQKIVAFEGTWDEWEESRQKSETVDEDSYDRMALETRMTELISRLSIPASSDDQQVLEREYQEVLKKLQELKK</sequence>
<dbReference type="GO" id="GO:0016887">
    <property type="term" value="F:ATP hydrolysis activity"/>
    <property type="evidence" value="ECO:0007669"/>
    <property type="project" value="InterPro"/>
</dbReference>
<keyword evidence="1" id="KW-0547">Nucleotide-binding</keyword>
<dbReference type="PROSITE" id="PS00211">
    <property type="entry name" value="ABC_TRANSPORTER_1"/>
    <property type="match status" value="1"/>
</dbReference>
<dbReference type="InterPro" id="IPR017871">
    <property type="entry name" value="ABC_transporter-like_CS"/>
</dbReference>
<evidence type="ECO:0000259" key="4">
    <source>
        <dbReference type="PROSITE" id="PS50893"/>
    </source>
</evidence>
<dbReference type="SUPFAM" id="SSF52540">
    <property type="entry name" value="P-loop containing nucleoside triphosphate hydrolases"/>
    <property type="match status" value="2"/>
</dbReference>
<dbReference type="InterPro" id="IPR032781">
    <property type="entry name" value="ABC_tran_Xtn"/>
</dbReference>
<dbReference type="STRING" id="402384.HM131_15435"/>
<dbReference type="GO" id="GO:0005524">
    <property type="term" value="F:ATP binding"/>
    <property type="evidence" value="ECO:0007669"/>
    <property type="project" value="UniProtKB-KW"/>
</dbReference>
<dbReference type="OrthoDB" id="9760950at2"/>
<dbReference type="NCBIfam" id="NF000355">
    <property type="entry name" value="ribo_prot_ABC_F"/>
    <property type="match status" value="1"/>
</dbReference>
<name>A0A1W5ZY41_9BACI</name>